<evidence type="ECO:0000256" key="1">
    <source>
        <dbReference type="SAM" id="MobiDB-lite"/>
    </source>
</evidence>
<accession>A0AAD7A0S4</accession>
<proteinExistence type="predicted"/>
<feature type="compositionally biased region" description="Basic and acidic residues" evidence="1">
    <location>
        <begin position="16"/>
        <end position="26"/>
    </location>
</feature>
<feature type="compositionally biased region" description="Basic and acidic residues" evidence="1">
    <location>
        <begin position="175"/>
        <end position="195"/>
    </location>
</feature>
<evidence type="ECO:0000313" key="3">
    <source>
        <dbReference type="Proteomes" id="UP001218218"/>
    </source>
</evidence>
<dbReference type="Proteomes" id="UP001218218">
    <property type="component" value="Unassembled WGS sequence"/>
</dbReference>
<evidence type="ECO:0000313" key="2">
    <source>
        <dbReference type="EMBL" id="KAJ7347271.1"/>
    </source>
</evidence>
<dbReference type="EMBL" id="JARIHO010000019">
    <property type="protein sequence ID" value="KAJ7347271.1"/>
    <property type="molecule type" value="Genomic_DNA"/>
</dbReference>
<dbReference type="AlphaFoldDB" id="A0AAD7A0S4"/>
<organism evidence="2 3">
    <name type="scientific">Mycena albidolilacea</name>
    <dbReference type="NCBI Taxonomy" id="1033008"/>
    <lineage>
        <taxon>Eukaryota</taxon>
        <taxon>Fungi</taxon>
        <taxon>Dikarya</taxon>
        <taxon>Basidiomycota</taxon>
        <taxon>Agaricomycotina</taxon>
        <taxon>Agaricomycetes</taxon>
        <taxon>Agaricomycetidae</taxon>
        <taxon>Agaricales</taxon>
        <taxon>Marasmiineae</taxon>
        <taxon>Mycenaceae</taxon>
        <taxon>Mycena</taxon>
    </lineage>
</organism>
<name>A0AAD7A0S4_9AGAR</name>
<feature type="region of interest" description="Disordered" evidence="1">
    <location>
        <begin position="175"/>
        <end position="214"/>
    </location>
</feature>
<reference evidence="2" key="1">
    <citation type="submission" date="2023-03" db="EMBL/GenBank/DDBJ databases">
        <title>Massive genome expansion in bonnet fungi (Mycena s.s.) driven by repeated elements and novel gene families across ecological guilds.</title>
        <authorList>
            <consortium name="Lawrence Berkeley National Laboratory"/>
            <person name="Harder C.B."/>
            <person name="Miyauchi S."/>
            <person name="Viragh M."/>
            <person name="Kuo A."/>
            <person name="Thoen E."/>
            <person name="Andreopoulos B."/>
            <person name="Lu D."/>
            <person name="Skrede I."/>
            <person name="Drula E."/>
            <person name="Henrissat B."/>
            <person name="Morin E."/>
            <person name="Kohler A."/>
            <person name="Barry K."/>
            <person name="LaButti K."/>
            <person name="Morin E."/>
            <person name="Salamov A."/>
            <person name="Lipzen A."/>
            <person name="Mereny Z."/>
            <person name="Hegedus B."/>
            <person name="Baldrian P."/>
            <person name="Stursova M."/>
            <person name="Weitz H."/>
            <person name="Taylor A."/>
            <person name="Grigoriev I.V."/>
            <person name="Nagy L.G."/>
            <person name="Martin F."/>
            <person name="Kauserud H."/>
        </authorList>
    </citation>
    <scope>NUCLEOTIDE SEQUENCE</scope>
    <source>
        <strain evidence="2">CBHHK002</strain>
    </source>
</reference>
<sequence length="214" mass="23572">MPFSAPEAPIHLCEGTPKDANPRETHQPGLEAHLALIAEKFYASGTVPCNTYCLPAPTNIQSSTHTSMGLYGGSTTLTGNRNPGRERSAACTRTTATLQREVPKERKTSSVLVGMDGYKRAKSRLTVGSKQVADQCQILTNFGFPASSRIFRILSARGGVWWMNTRVWELQVVEQRENQESDWEQGRTEDAEARGKVPNAFSDPAKKKHNNEAP</sequence>
<keyword evidence="3" id="KW-1185">Reference proteome</keyword>
<protein>
    <submittedName>
        <fullName evidence="2">Uncharacterized protein</fullName>
    </submittedName>
</protein>
<feature type="region of interest" description="Disordered" evidence="1">
    <location>
        <begin position="1"/>
        <end position="26"/>
    </location>
</feature>
<gene>
    <name evidence="2" type="ORF">DFH08DRAFT_809031</name>
</gene>
<comment type="caution">
    <text evidence="2">The sequence shown here is derived from an EMBL/GenBank/DDBJ whole genome shotgun (WGS) entry which is preliminary data.</text>
</comment>